<gene>
    <name evidence="9" type="ORF">A3A74_02475</name>
</gene>
<keyword evidence="3" id="KW-0813">Transport</keyword>
<dbReference type="GO" id="GO:0015297">
    <property type="term" value="F:antiporter activity"/>
    <property type="evidence" value="ECO:0007669"/>
    <property type="project" value="InterPro"/>
</dbReference>
<feature type="transmembrane region" description="Helical" evidence="7">
    <location>
        <begin position="56"/>
        <end position="75"/>
    </location>
</feature>
<sequence>MTDIPFNLLLDALVFLIFPLLGGFLAVKYRISPIIGYIIGGIFLHLLLGERLPKNFINNFSILGLVLLVFTIGLETNFSTLKRFGKFVMLGGLLQISLSAICIFFISIVFHFTAIESVFFGFAFALSSTAVVSKIIQEKGEENSLLGGLAIGILIFQDLAFIPILIVLSSIGQGASTFELFRNVIINVGKAVLVLGIVYYVGQKVIPLVFNKIAKVSREVLNLFIIVFIISALAFFSFFGLSSLLAAFIAGILVGQTFEHYHIFSQIRPIRDLLTVVFFVFLGLNIEIGFVISNLVPIVLFVILIVLIKMAVILGIYLFFKFHSRTAFALAIFLFQIGEDAFILIFQGLSAGVLRQDTYNFALSVVLITLLLTPLLITRRNTIYQSLRLFIKKYIPFLERYIVFKFDRELPNIDILPLKNHVIICGYGRIGSYIGRALTLANVAFIAVDYNFQTVEKAKKEGVNVIYGDPTDAEVLDYAECDSASVLISAVPESFSQEMIVFNAKRLNPKIVIFTRVHHEFEQRRMKDLGVEVIVQPEFEASLSIVRRVLLWKGFDREDIARKIKRIKIEHGII</sequence>
<feature type="transmembrane region" description="Helical" evidence="7">
    <location>
        <begin position="118"/>
        <end position="136"/>
    </location>
</feature>
<accession>A0A1F7IER4</accession>
<evidence type="ECO:0000313" key="10">
    <source>
        <dbReference type="Proteomes" id="UP000179270"/>
    </source>
</evidence>
<dbReference type="InterPro" id="IPR003148">
    <property type="entry name" value="RCK_N"/>
</dbReference>
<feature type="transmembrane region" description="Helical" evidence="7">
    <location>
        <begin position="298"/>
        <end position="320"/>
    </location>
</feature>
<dbReference type="Gene3D" id="1.20.1530.20">
    <property type="match status" value="1"/>
</dbReference>
<evidence type="ECO:0000259" key="8">
    <source>
        <dbReference type="PROSITE" id="PS51201"/>
    </source>
</evidence>
<dbReference type="InterPro" id="IPR038770">
    <property type="entry name" value="Na+/solute_symporter_sf"/>
</dbReference>
<dbReference type="PROSITE" id="PS51201">
    <property type="entry name" value="RCK_N"/>
    <property type="match status" value="1"/>
</dbReference>
<organism evidence="9 10">
    <name type="scientific">Candidatus Roizmanbacteria bacterium RIFCSPLOWO2_01_FULL_35_13</name>
    <dbReference type="NCBI Taxonomy" id="1802055"/>
    <lineage>
        <taxon>Bacteria</taxon>
        <taxon>Candidatus Roizmaniibacteriota</taxon>
    </lineage>
</organism>
<protein>
    <recommendedName>
        <fullName evidence="8">RCK N-terminal domain-containing protein</fullName>
    </recommendedName>
</protein>
<feature type="transmembrane region" description="Helical" evidence="7">
    <location>
        <begin position="6"/>
        <end position="27"/>
    </location>
</feature>
<keyword evidence="6 7" id="KW-0472">Membrane</keyword>
<feature type="transmembrane region" description="Helical" evidence="7">
    <location>
        <begin position="34"/>
        <end position="50"/>
    </location>
</feature>
<proteinExistence type="inferred from homology"/>
<evidence type="ECO:0000256" key="6">
    <source>
        <dbReference type="ARBA" id="ARBA00023136"/>
    </source>
</evidence>
<name>A0A1F7IER4_9BACT</name>
<evidence type="ECO:0000256" key="4">
    <source>
        <dbReference type="ARBA" id="ARBA00022692"/>
    </source>
</evidence>
<dbReference type="GO" id="GO:0006813">
    <property type="term" value="P:potassium ion transport"/>
    <property type="evidence" value="ECO:0007669"/>
    <property type="project" value="InterPro"/>
</dbReference>
<feature type="domain" description="RCK N-terminal" evidence="8">
    <location>
        <begin position="419"/>
        <end position="535"/>
    </location>
</feature>
<feature type="transmembrane region" description="Helical" evidence="7">
    <location>
        <begin position="180"/>
        <end position="200"/>
    </location>
</feature>
<evidence type="ECO:0000256" key="2">
    <source>
        <dbReference type="ARBA" id="ARBA00005551"/>
    </source>
</evidence>
<dbReference type="Pfam" id="PF00999">
    <property type="entry name" value="Na_H_Exchanger"/>
    <property type="match status" value="1"/>
</dbReference>
<evidence type="ECO:0000256" key="3">
    <source>
        <dbReference type="ARBA" id="ARBA00022448"/>
    </source>
</evidence>
<feature type="transmembrane region" description="Helical" evidence="7">
    <location>
        <begin position="358"/>
        <end position="378"/>
    </location>
</feature>
<feature type="transmembrane region" description="Helical" evidence="7">
    <location>
        <begin position="87"/>
        <end position="112"/>
    </location>
</feature>
<dbReference type="PANTHER" id="PTHR42751">
    <property type="entry name" value="SODIUM/HYDROGEN EXCHANGER FAMILY/TRKA DOMAIN PROTEIN"/>
    <property type="match status" value="1"/>
</dbReference>
<dbReference type="Gene3D" id="3.40.50.720">
    <property type="entry name" value="NAD(P)-binding Rossmann-like Domain"/>
    <property type="match status" value="1"/>
</dbReference>
<dbReference type="InterPro" id="IPR006153">
    <property type="entry name" value="Cation/H_exchanger_TM"/>
</dbReference>
<feature type="transmembrane region" description="Helical" evidence="7">
    <location>
        <begin position="148"/>
        <end position="168"/>
    </location>
</feature>
<evidence type="ECO:0000313" key="9">
    <source>
        <dbReference type="EMBL" id="OGK41856.1"/>
    </source>
</evidence>
<dbReference type="GO" id="GO:0016020">
    <property type="term" value="C:membrane"/>
    <property type="evidence" value="ECO:0007669"/>
    <property type="project" value="UniProtKB-SubCell"/>
</dbReference>
<dbReference type="SUPFAM" id="SSF51735">
    <property type="entry name" value="NAD(P)-binding Rossmann-fold domains"/>
    <property type="match status" value="1"/>
</dbReference>
<dbReference type="EMBL" id="MGAF01000015">
    <property type="protein sequence ID" value="OGK41856.1"/>
    <property type="molecule type" value="Genomic_DNA"/>
</dbReference>
<dbReference type="STRING" id="1802055.A3A74_02475"/>
<reference evidence="9 10" key="1">
    <citation type="journal article" date="2016" name="Nat. Commun.">
        <title>Thousands of microbial genomes shed light on interconnected biogeochemical processes in an aquifer system.</title>
        <authorList>
            <person name="Anantharaman K."/>
            <person name="Brown C.T."/>
            <person name="Hug L.A."/>
            <person name="Sharon I."/>
            <person name="Castelle C.J."/>
            <person name="Probst A.J."/>
            <person name="Thomas B.C."/>
            <person name="Singh A."/>
            <person name="Wilkins M.J."/>
            <person name="Karaoz U."/>
            <person name="Brodie E.L."/>
            <person name="Williams K.H."/>
            <person name="Hubbard S.S."/>
            <person name="Banfield J.F."/>
        </authorList>
    </citation>
    <scope>NUCLEOTIDE SEQUENCE [LARGE SCALE GENOMIC DNA]</scope>
</reference>
<feature type="transmembrane region" description="Helical" evidence="7">
    <location>
        <begin position="220"/>
        <end position="238"/>
    </location>
</feature>
<dbReference type="InterPro" id="IPR036291">
    <property type="entry name" value="NAD(P)-bd_dom_sf"/>
</dbReference>
<evidence type="ECO:0000256" key="7">
    <source>
        <dbReference type="SAM" id="Phobius"/>
    </source>
</evidence>
<dbReference type="GO" id="GO:1902600">
    <property type="term" value="P:proton transmembrane transport"/>
    <property type="evidence" value="ECO:0007669"/>
    <property type="project" value="InterPro"/>
</dbReference>
<feature type="transmembrane region" description="Helical" evidence="7">
    <location>
        <begin position="327"/>
        <end position="346"/>
    </location>
</feature>
<dbReference type="AlphaFoldDB" id="A0A1F7IER4"/>
<dbReference type="PANTHER" id="PTHR42751:SF6">
    <property type="entry name" value="CONSERVED INTEGRAL MEMBRANE TRANSPORT PROTEIN-RELATED"/>
    <property type="match status" value="1"/>
</dbReference>
<dbReference type="Proteomes" id="UP000179270">
    <property type="component" value="Unassembled WGS sequence"/>
</dbReference>
<evidence type="ECO:0000256" key="5">
    <source>
        <dbReference type="ARBA" id="ARBA00022989"/>
    </source>
</evidence>
<comment type="subcellular location">
    <subcellularLocation>
        <location evidence="1">Membrane</location>
        <topology evidence="1">Multi-pass membrane protein</topology>
    </subcellularLocation>
</comment>
<keyword evidence="4 7" id="KW-0812">Transmembrane</keyword>
<comment type="caution">
    <text evidence="9">The sequence shown here is derived from an EMBL/GenBank/DDBJ whole genome shotgun (WGS) entry which is preliminary data.</text>
</comment>
<evidence type="ECO:0000256" key="1">
    <source>
        <dbReference type="ARBA" id="ARBA00004141"/>
    </source>
</evidence>
<feature type="transmembrane region" description="Helical" evidence="7">
    <location>
        <begin position="273"/>
        <end position="292"/>
    </location>
</feature>
<keyword evidence="5 7" id="KW-1133">Transmembrane helix</keyword>
<dbReference type="Pfam" id="PF02254">
    <property type="entry name" value="TrkA_N"/>
    <property type="match status" value="1"/>
</dbReference>
<comment type="similarity">
    <text evidence="2">Belongs to the monovalent cation:proton antiporter 2 (CPA2) transporter (TC 2.A.37) family.</text>
</comment>